<dbReference type="Proteomes" id="UP000006911">
    <property type="component" value="Unassembled WGS sequence"/>
</dbReference>
<feature type="compositionally biased region" description="Basic residues" evidence="1">
    <location>
        <begin position="1"/>
        <end position="10"/>
    </location>
</feature>
<dbReference type="InParanoid" id="D5GAU7"/>
<feature type="compositionally biased region" description="Basic and acidic residues" evidence="1">
    <location>
        <begin position="84"/>
        <end position="102"/>
    </location>
</feature>
<feature type="compositionally biased region" description="Acidic residues" evidence="1">
    <location>
        <begin position="72"/>
        <end position="83"/>
    </location>
</feature>
<feature type="region of interest" description="Disordered" evidence="1">
    <location>
        <begin position="235"/>
        <end position="260"/>
    </location>
</feature>
<accession>D5GAU7</accession>
<dbReference type="FunCoup" id="D5GAU7">
    <property type="interactions" value="624"/>
</dbReference>
<protein>
    <submittedName>
        <fullName evidence="3">(Perigord truffle) hypothetical protein</fullName>
    </submittedName>
</protein>
<dbReference type="GO" id="GO:0005682">
    <property type="term" value="C:U5 snRNP"/>
    <property type="evidence" value="ECO:0007669"/>
    <property type="project" value="InterPro"/>
</dbReference>
<dbReference type="InterPro" id="IPR039905">
    <property type="entry name" value="CD2BP2/Lin1"/>
</dbReference>
<dbReference type="GeneID" id="9187808"/>
<evidence type="ECO:0000313" key="4">
    <source>
        <dbReference type="Proteomes" id="UP000006911"/>
    </source>
</evidence>
<feature type="compositionally biased region" description="Basic and acidic residues" evidence="1">
    <location>
        <begin position="146"/>
        <end position="164"/>
    </location>
</feature>
<dbReference type="KEGG" id="tml:GSTUM_00005313001"/>
<dbReference type="PROSITE" id="PS50829">
    <property type="entry name" value="GYF"/>
    <property type="match status" value="1"/>
</dbReference>
<dbReference type="SUPFAM" id="SSF55277">
    <property type="entry name" value="GYF domain"/>
    <property type="match status" value="1"/>
</dbReference>
<feature type="compositionally biased region" description="Acidic residues" evidence="1">
    <location>
        <begin position="103"/>
        <end position="119"/>
    </location>
</feature>
<feature type="compositionally biased region" description="Acidic residues" evidence="1">
    <location>
        <begin position="165"/>
        <end position="179"/>
    </location>
</feature>
<dbReference type="PANTHER" id="PTHR13138">
    <property type="entry name" value="PROTEIN LIN1"/>
    <property type="match status" value="1"/>
</dbReference>
<feature type="compositionally biased region" description="Acidic residues" evidence="1">
    <location>
        <begin position="44"/>
        <end position="56"/>
    </location>
</feature>
<feature type="compositionally biased region" description="Basic and acidic residues" evidence="1">
    <location>
        <begin position="317"/>
        <end position="329"/>
    </location>
</feature>
<dbReference type="OMA" id="GENTNFY"/>
<feature type="region of interest" description="Disordered" evidence="1">
    <location>
        <begin position="1"/>
        <end position="191"/>
    </location>
</feature>
<dbReference type="Pfam" id="PF02213">
    <property type="entry name" value="GYF"/>
    <property type="match status" value="1"/>
</dbReference>
<dbReference type="InterPro" id="IPR035445">
    <property type="entry name" value="GYF-like_dom_sf"/>
</dbReference>
<dbReference type="STRING" id="656061.D5GAU7"/>
<feature type="compositionally biased region" description="Basic residues" evidence="1">
    <location>
        <begin position="290"/>
        <end position="308"/>
    </location>
</feature>
<dbReference type="Gene3D" id="3.30.1490.40">
    <property type="match status" value="1"/>
</dbReference>
<dbReference type="eggNOG" id="KOG2950">
    <property type="taxonomic scope" value="Eukaryota"/>
</dbReference>
<feature type="compositionally biased region" description="Basic and acidic residues" evidence="1">
    <location>
        <begin position="235"/>
        <end position="258"/>
    </location>
</feature>
<gene>
    <name evidence="3" type="ORF">GSTUM_00005313001</name>
</gene>
<dbReference type="HOGENOM" id="CLU_024456_1_0_1"/>
<dbReference type="AlphaFoldDB" id="D5GAU7"/>
<dbReference type="EMBL" id="FN430086">
    <property type="protein sequence ID" value="CAZ81640.1"/>
    <property type="molecule type" value="Genomic_DNA"/>
</dbReference>
<name>D5GAU7_TUBMM</name>
<feature type="region of interest" description="Disordered" evidence="1">
    <location>
        <begin position="290"/>
        <end position="329"/>
    </location>
</feature>
<feature type="region of interest" description="Disordered" evidence="1">
    <location>
        <begin position="364"/>
        <end position="386"/>
    </location>
</feature>
<evidence type="ECO:0000256" key="1">
    <source>
        <dbReference type="SAM" id="MobiDB-lite"/>
    </source>
</evidence>
<evidence type="ECO:0000313" key="3">
    <source>
        <dbReference type="EMBL" id="CAZ81640.1"/>
    </source>
</evidence>
<reference evidence="3 4" key="1">
    <citation type="journal article" date="2010" name="Nature">
        <title>Perigord black truffle genome uncovers evolutionary origins and mechanisms of symbiosis.</title>
        <authorList>
            <person name="Martin F."/>
            <person name="Kohler A."/>
            <person name="Murat C."/>
            <person name="Balestrini R."/>
            <person name="Coutinho P.M."/>
            <person name="Jaillon O."/>
            <person name="Montanini B."/>
            <person name="Morin E."/>
            <person name="Noel B."/>
            <person name="Percudani R."/>
            <person name="Porcel B."/>
            <person name="Rubini A."/>
            <person name="Amicucci A."/>
            <person name="Amselem J."/>
            <person name="Anthouard V."/>
            <person name="Arcioni S."/>
            <person name="Artiguenave F."/>
            <person name="Aury J.M."/>
            <person name="Ballario P."/>
            <person name="Bolchi A."/>
            <person name="Brenna A."/>
            <person name="Brun A."/>
            <person name="Buee M."/>
            <person name="Cantarel B."/>
            <person name="Chevalier G."/>
            <person name="Couloux A."/>
            <person name="Da Silva C."/>
            <person name="Denoeud F."/>
            <person name="Duplessis S."/>
            <person name="Ghignone S."/>
            <person name="Hilselberger B."/>
            <person name="Iotti M."/>
            <person name="Marcais B."/>
            <person name="Mello A."/>
            <person name="Miranda M."/>
            <person name="Pacioni G."/>
            <person name="Quesneville H."/>
            <person name="Riccioni C."/>
            <person name="Ruotolo R."/>
            <person name="Splivallo R."/>
            <person name="Stocchi V."/>
            <person name="Tisserant E."/>
            <person name="Viscomi A.R."/>
            <person name="Zambonelli A."/>
            <person name="Zampieri E."/>
            <person name="Henrissat B."/>
            <person name="Lebrun M.H."/>
            <person name="Paolocci F."/>
            <person name="Bonfante P."/>
            <person name="Ottonello S."/>
            <person name="Wincker P."/>
        </authorList>
    </citation>
    <scope>NUCLEOTIDE SEQUENCE [LARGE SCALE GENOMIC DNA]</scope>
    <source>
        <strain evidence="3 4">Mel28</strain>
    </source>
</reference>
<dbReference type="RefSeq" id="XP_002837449.1">
    <property type="nucleotide sequence ID" value="XM_002837403.1"/>
</dbReference>
<evidence type="ECO:0000259" key="2">
    <source>
        <dbReference type="PROSITE" id="PS50829"/>
    </source>
</evidence>
<dbReference type="InterPro" id="IPR003169">
    <property type="entry name" value="GYF"/>
</dbReference>
<organism evidence="3 4">
    <name type="scientific">Tuber melanosporum (strain Mel28)</name>
    <name type="common">Perigord black truffle</name>
    <dbReference type="NCBI Taxonomy" id="656061"/>
    <lineage>
        <taxon>Eukaryota</taxon>
        <taxon>Fungi</taxon>
        <taxon>Dikarya</taxon>
        <taxon>Ascomycota</taxon>
        <taxon>Pezizomycotina</taxon>
        <taxon>Pezizomycetes</taxon>
        <taxon>Pezizales</taxon>
        <taxon>Tuberaceae</taxon>
        <taxon>Tuber</taxon>
    </lineage>
</organism>
<keyword evidence="4" id="KW-1185">Reference proteome</keyword>
<sequence>MFSSRPKPKRPLAISDAVRSGAGLPDSKRPKFDVRNPNELAPDAPDEEDVFLEIDEGAIGKRKSNRNKVDIEGYESDSSEEGFDATHKTWRKDEPKTDKMADEGDDMFADFKSDEEDYDNKEGDSGKGRKKDVKFMDLGQIEGQDFESKREFVDIIDEDKGRGEGEEDSDDQDEQEIDPEIGAGGKKKGAPKIDAFNMQNEMDEGRFDEAGNFIRKAAEKDAAHDSWLEGVSRKDMRRAKEAMEKREAEKRVKMKEDDAVPTSQVLADLIPCLEKGETILEALARLGTARKRKKNQINKNSWRQKKKAAANSEEMEVDKGKDPIDPIEARRKERVEQITGAADRLLTRGQPEIYDESRESLMRQYRQETGEDWAESRAPVTEDTTEKQWEFRWTDGRDGGDTHGPYDKSAMASWNQHGFFDQGAEFREVGGNWTLVSDFD</sequence>
<feature type="domain" description="GYF" evidence="2">
    <location>
        <begin position="386"/>
        <end position="440"/>
    </location>
</feature>
<dbReference type="PANTHER" id="PTHR13138:SF3">
    <property type="entry name" value="CD2 ANTIGEN CYTOPLASMIC TAIL-BINDING PROTEIN 2"/>
    <property type="match status" value="1"/>
</dbReference>
<proteinExistence type="predicted"/>
<feature type="compositionally biased region" description="Basic and acidic residues" evidence="1">
    <location>
        <begin position="26"/>
        <end position="36"/>
    </location>
</feature>